<dbReference type="InterPro" id="IPR057670">
    <property type="entry name" value="SH3_retrovirus"/>
</dbReference>
<organism evidence="5 6">
    <name type="scientific">Mucuna pruriens</name>
    <name type="common">Velvet bean</name>
    <name type="synonym">Dolichos pruriens</name>
    <dbReference type="NCBI Taxonomy" id="157652"/>
    <lineage>
        <taxon>Eukaryota</taxon>
        <taxon>Viridiplantae</taxon>
        <taxon>Streptophyta</taxon>
        <taxon>Embryophyta</taxon>
        <taxon>Tracheophyta</taxon>
        <taxon>Spermatophyta</taxon>
        <taxon>Magnoliopsida</taxon>
        <taxon>eudicotyledons</taxon>
        <taxon>Gunneridae</taxon>
        <taxon>Pentapetalae</taxon>
        <taxon>rosids</taxon>
        <taxon>fabids</taxon>
        <taxon>Fabales</taxon>
        <taxon>Fabaceae</taxon>
        <taxon>Papilionoideae</taxon>
        <taxon>50 kb inversion clade</taxon>
        <taxon>NPAAA clade</taxon>
        <taxon>indigoferoid/millettioid clade</taxon>
        <taxon>Phaseoleae</taxon>
        <taxon>Mucuna</taxon>
    </lineage>
</organism>
<dbReference type="OrthoDB" id="1936883at2759"/>
<dbReference type="InterPro" id="IPR035897">
    <property type="entry name" value="Toll_tir_struct_dom_sf"/>
</dbReference>
<dbReference type="PANTHER" id="PTHR11017">
    <property type="entry name" value="LEUCINE-RICH REPEAT-CONTAINING PROTEIN"/>
    <property type="match status" value="1"/>
</dbReference>
<protein>
    <submittedName>
        <fullName evidence="5">TMV resistance protein N</fullName>
    </submittedName>
</protein>
<comment type="caution">
    <text evidence="5">The sequence shown here is derived from an EMBL/GenBank/DDBJ whole genome shotgun (WGS) entry which is preliminary data.</text>
</comment>
<dbReference type="GO" id="GO:0043531">
    <property type="term" value="F:ADP binding"/>
    <property type="evidence" value="ECO:0007669"/>
    <property type="project" value="InterPro"/>
</dbReference>
<dbReference type="PRINTS" id="PR00364">
    <property type="entry name" value="DISEASERSIST"/>
</dbReference>
<dbReference type="SUPFAM" id="SSF52047">
    <property type="entry name" value="RNI-like"/>
    <property type="match status" value="1"/>
</dbReference>
<reference evidence="5" key="1">
    <citation type="submission" date="2018-05" db="EMBL/GenBank/DDBJ databases">
        <title>Draft genome of Mucuna pruriens seed.</title>
        <authorList>
            <person name="Nnadi N.E."/>
            <person name="Vos R."/>
            <person name="Hasami M.H."/>
            <person name="Devisetty U.K."/>
            <person name="Aguiy J.C."/>
        </authorList>
    </citation>
    <scope>NUCLEOTIDE SEQUENCE [LARGE SCALE GENOMIC DNA]</scope>
    <source>
        <strain evidence="5">JCA_2017</strain>
    </source>
</reference>
<keyword evidence="2" id="KW-0677">Repeat</keyword>
<dbReference type="InterPro" id="IPR002182">
    <property type="entry name" value="NB-ARC"/>
</dbReference>
<dbReference type="PANTHER" id="PTHR11017:SF243">
    <property type="entry name" value="ADP-RIBOSYL CYCLASE_CYCLIC ADP-RIBOSE HYDROLASE"/>
    <property type="match status" value="1"/>
</dbReference>
<dbReference type="InterPro" id="IPR044974">
    <property type="entry name" value="Disease_R_plants"/>
</dbReference>
<evidence type="ECO:0000256" key="1">
    <source>
        <dbReference type="ARBA" id="ARBA00022614"/>
    </source>
</evidence>
<dbReference type="Pfam" id="PF23282">
    <property type="entry name" value="WHD_ROQ1"/>
    <property type="match status" value="1"/>
</dbReference>
<dbReference type="SUPFAM" id="SSF52540">
    <property type="entry name" value="P-loop containing nucleoside triphosphate hydrolases"/>
    <property type="match status" value="1"/>
</dbReference>
<dbReference type="InterPro" id="IPR012337">
    <property type="entry name" value="RNaseH-like_sf"/>
</dbReference>
<proteinExistence type="predicted"/>
<dbReference type="SMART" id="SM00255">
    <property type="entry name" value="TIR"/>
    <property type="match status" value="1"/>
</dbReference>
<dbReference type="Pfam" id="PF01582">
    <property type="entry name" value="TIR"/>
    <property type="match status" value="1"/>
</dbReference>
<dbReference type="Pfam" id="PF07725">
    <property type="entry name" value="LRR_3"/>
    <property type="match status" value="1"/>
</dbReference>
<dbReference type="SUPFAM" id="SSF52200">
    <property type="entry name" value="Toll/Interleukin receptor TIR domain"/>
    <property type="match status" value="1"/>
</dbReference>
<dbReference type="FunFam" id="3.40.50.10140:FF:000007">
    <property type="entry name" value="Disease resistance protein (TIR-NBS-LRR class)"/>
    <property type="match status" value="1"/>
</dbReference>
<dbReference type="InterPro" id="IPR011713">
    <property type="entry name" value="Leu-rich_rpt_3"/>
</dbReference>
<feature type="non-terminal residue" evidence="5">
    <location>
        <position position="1"/>
    </location>
</feature>
<keyword evidence="3" id="KW-0520">NAD</keyword>
<dbReference type="InterPro" id="IPR032675">
    <property type="entry name" value="LRR_dom_sf"/>
</dbReference>
<evidence type="ECO:0000256" key="2">
    <source>
        <dbReference type="ARBA" id="ARBA00022737"/>
    </source>
</evidence>
<feature type="domain" description="TIR" evidence="4">
    <location>
        <begin position="618"/>
        <end position="779"/>
    </location>
</feature>
<evidence type="ECO:0000256" key="3">
    <source>
        <dbReference type="ARBA" id="ARBA00023027"/>
    </source>
</evidence>
<dbReference type="Pfam" id="PF00931">
    <property type="entry name" value="NB-ARC"/>
    <property type="match status" value="1"/>
</dbReference>
<dbReference type="InterPro" id="IPR027417">
    <property type="entry name" value="P-loop_NTPase"/>
</dbReference>
<dbReference type="PROSITE" id="PS50104">
    <property type="entry name" value="TIR"/>
    <property type="match status" value="1"/>
</dbReference>
<name>A0A371GSF1_MUCPR</name>
<dbReference type="Gene3D" id="3.30.420.10">
    <property type="entry name" value="Ribonuclease H-like superfamily/Ribonuclease H"/>
    <property type="match status" value="1"/>
</dbReference>
<accession>A0A371GSF1</accession>
<evidence type="ECO:0000313" key="6">
    <source>
        <dbReference type="Proteomes" id="UP000257109"/>
    </source>
</evidence>
<dbReference type="Proteomes" id="UP000257109">
    <property type="component" value="Unassembled WGS sequence"/>
</dbReference>
<evidence type="ECO:0000313" key="5">
    <source>
        <dbReference type="EMBL" id="RDX93477.1"/>
    </source>
</evidence>
<dbReference type="Gene3D" id="1.10.8.430">
    <property type="entry name" value="Helical domain of apoptotic protease-activating factors"/>
    <property type="match status" value="1"/>
</dbReference>
<dbReference type="Gene3D" id="3.40.50.300">
    <property type="entry name" value="P-loop containing nucleotide triphosphate hydrolases"/>
    <property type="match status" value="1"/>
</dbReference>
<dbReference type="InterPro" id="IPR013103">
    <property type="entry name" value="RVT_2"/>
</dbReference>
<dbReference type="EMBL" id="QJKJ01004600">
    <property type="protein sequence ID" value="RDX93477.1"/>
    <property type="molecule type" value="Genomic_DNA"/>
</dbReference>
<dbReference type="InterPro" id="IPR058192">
    <property type="entry name" value="WHD_ROQ1-like"/>
</dbReference>
<dbReference type="Gene3D" id="3.80.10.10">
    <property type="entry name" value="Ribonuclease Inhibitor"/>
    <property type="match status" value="3"/>
</dbReference>
<keyword evidence="1" id="KW-0433">Leucine-rich repeat</keyword>
<sequence length="1776" mass="203638">MEPFAFNWQGFFLSFFNRKAKSQVFWLIPLKIKTTNLLNTRTIPLEMEEEEVDSLKEEEIVGRNNVPFAIEWDIQWTNVTTNSFMLGKQSAYSTSWIVDTGAIDHVTPNKSFFFFTTFHLIKLVRVTLPNGSMVTTKYSGSIYISDSLQLFNVLYDVASLKMIGLTKLRDSLYKLTKPITLSVPSTSFINFVHIKNTWSSIQQTKPSKLPFMSSTTSTSYAFELVQMDIWEPLACNLYKESFIKIHALLYPQQNSIIERKHNHILNVTRALLFQAHLPKNFLSFAITYAIHLINKFPTPKQKSPFEMLHQIPPTFLDLKVFDCLCFASTLDQRGKLDSRSCKCIFLGFKYSTKGYMIFDLGSREIQISQCSTTLYPLSTILSYNHLSPYHLKYTLAISNIFEPKTYAQAIQCEHWIKAMKAELHALEANHTWLVAKGYLNKKELIFLDTFSHMAKLTTMRLLLALKLDVDNAFLHGDLHKEVYIEFPPYLTSTKPNQVCYFTKSLYYLKQTSRKWFSKLSSSLQSIGFTHSQYDHYLFIKSTSSSFVTLLIQYSITSVKHHLHTTFGIKDLGNLKYFLGLKVSRSHKGIHLSQCKYVLDILFYSSLLAAKPCDTPMIKNNRLLYNTNGEDTRRTFTSYLYKALIEEKVETYIDEKLEKGDEISAALVKAIEESHVSVVIFSENYASSKWCLEELNKIMECKKEKGQDVIPVFYNMDPSHVRKQMGSYEQAFAKHEGDPSCNKWKAALTQASNLVGWDSRTYRTESEFLKDIVETVLQKLAMRYPNQRKAVVGIEKSYEEIESLLKIESSEVKTLGIWGMGGMGKTTLATALYDDLSCKFEGRCFLTNVREKSDKLHVLRDELFSNLLPNKNHDFDHFDIIRLRRKKVFIVLDDVATSEQLEKLILEYDFLGPGSRLIITTRNKQILSVVDEIYPMEELSSHHSLQLFCLTVFGEKQPKDGYEDLSTRVISHCKGIPLALKVLGASLRKASKEVWECELRKLQKIPNMEIHNTLKLSYDGLDCSQKEIFLDLACFFKGGKRDWVTGLLEAFGFFPESGIQVLLDKALITISSNNYWIEMHDLIQEMGREIVHQESIKHPGRRSRLWKHDEVVHVLRYNWGTDVVEGIILDLDKLTRDLCLSSDSFAKMLNLRFLQIRRQYWNNKSFNVFLPNGLESLSDKLRYIFWDQCCLESFPSNFCAEHLVELCMRDSKLKRLWDGVQNLMNLKTIDLSKSRYLIEIPNLSKAEKVEIVNLNACESLHQFHPSMLSLPKLTYLYLSGCTKIESLNVHSKSLCSFGLWGCSSLKEISVASEEMTEKDLSGTAICALSSSMLSLRGCTSLESLNVHLKSLHELDLNGCSSLKELSLTSEEMTKLDLSHTLIQTLSLSLPKLKYLYLRGCKEIESFNVDLKSLSVLDLNGCSSLKEFSVISEEMKELNISHTAICALPSSIGHFLSLEELHLCGTDVESFPANMKNLSKLRWLHLTNCRKVVSLPELPPSMEELYLNGCRKLLSLSELPPSLRALYLNDCWKLVSLPELPPSLEDMIAINCTCLETNNTQLLVLHHMLQNHIHYLHKKYLNYSEHIESQYFLFPGDHVTLEECGFCTTESSIYIPYLPKSNLCGFIYCIILSEEVLLKQYVACCCSIYQDGIQVSWDHKGIFPSNLISNHMLFWYCDITKFDRISEVCGHFSNITFIFEFNRVQESIKGCGVFPVYATTSGFKLVGSCSKEIIECQSITQKISVGVGCSNNENVDDQEQLFPASKRMRTTPETIFLL</sequence>
<dbReference type="InterPro" id="IPR036397">
    <property type="entry name" value="RNaseH_sf"/>
</dbReference>
<dbReference type="GO" id="GO:0006952">
    <property type="term" value="P:defense response"/>
    <property type="evidence" value="ECO:0007669"/>
    <property type="project" value="InterPro"/>
</dbReference>
<dbReference type="InterPro" id="IPR000157">
    <property type="entry name" value="TIR_dom"/>
</dbReference>
<keyword evidence="6" id="KW-1185">Reference proteome</keyword>
<dbReference type="SUPFAM" id="SSF53098">
    <property type="entry name" value="Ribonuclease H-like"/>
    <property type="match status" value="1"/>
</dbReference>
<gene>
    <name evidence="5" type="primary">N</name>
    <name evidence="5" type="ORF">CR513_24246</name>
</gene>
<dbReference type="Pfam" id="PF25597">
    <property type="entry name" value="SH3_retrovirus"/>
    <property type="match status" value="1"/>
</dbReference>
<dbReference type="GO" id="GO:0003676">
    <property type="term" value="F:nucleic acid binding"/>
    <property type="evidence" value="ECO:0007669"/>
    <property type="project" value="InterPro"/>
</dbReference>
<dbReference type="InterPro" id="IPR042197">
    <property type="entry name" value="Apaf_helical"/>
</dbReference>
<dbReference type="Gene3D" id="3.40.50.10140">
    <property type="entry name" value="Toll/interleukin-1 receptor homology (TIR) domain"/>
    <property type="match status" value="1"/>
</dbReference>
<dbReference type="Pfam" id="PF07727">
    <property type="entry name" value="RVT_2"/>
    <property type="match status" value="1"/>
</dbReference>
<evidence type="ECO:0000259" key="4">
    <source>
        <dbReference type="PROSITE" id="PS50104"/>
    </source>
</evidence>
<dbReference type="SUPFAM" id="SSF52058">
    <property type="entry name" value="L domain-like"/>
    <property type="match status" value="1"/>
</dbReference>
<dbReference type="GO" id="GO:0007165">
    <property type="term" value="P:signal transduction"/>
    <property type="evidence" value="ECO:0007669"/>
    <property type="project" value="InterPro"/>
</dbReference>